<gene>
    <name evidence="5" type="ORF">ACFQND_00630</name>
</gene>
<feature type="domain" description="Guanylate cyclase" evidence="4">
    <location>
        <begin position="180"/>
        <end position="320"/>
    </location>
</feature>
<dbReference type="SMART" id="SM00448">
    <property type="entry name" value="REC"/>
    <property type="match status" value="1"/>
</dbReference>
<proteinExistence type="predicted"/>
<dbReference type="RefSeq" id="WP_371434662.1">
    <property type="nucleotide sequence ID" value="NZ_JBHSRS010000001.1"/>
</dbReference>
<reference evidence="6" key="1">
    <citation type="journal article" date="2019" name="Int. J. Syst. Evol. Microbiol.">
        <title>The Global Catalogue of Microorganisms (GCM) 10K type strain sequencing project: providing services to taxonomists for standard genome sequencing and annotation.</title>
        <authorList>
            <consortium name="The Broad Institute Genomics Platform"/>
            <consortium name="The Broad Institute Genome Sequencing Center for Infectious Disease"/>
            <person name="Wu L."/>
            <person name="Ma J."/>
        </authorList>
    </citation>
    <scope>NUCLEOTIDE SEQUENCE [LARGE SCALE GENOMIC DNA]</scope>
    <source>
        <strain evidence="6">CCUG 39402</strain>
    </source>
</reference>
<dbReference type="Pfam" id="PF00072">
    <property type="entry name" value="Response_reg"/>
    <property type="match status" value="1"/>
</dbReference>
<dbReference type="PROSITE" id="PS50110">
    <property type="entry name" value="RESPONSE_REGULATORY"/>
    <property type="match status" value="1"/>
</dbReference>
<name>A0ABW1TQE4_9BURK</name>
<dbReference type="PANTHER" id="PTHR44591">
    <property type="entry name" value="STRESS RESPONSE REGULATOR PROTEIN 1"/>
    <property type="match status" value="1"/>
</dbReference>
<dbReference type="Proteomes" id="UP001596270">
    <property type="component" value="Unassembled WGS sequence"/>
</dbReference>
<dbReference type="Gene3D" id="3.30.70.1230">
    <property type="entry name" value="Nucleotide cyclase"/>
    <property type="match status" value="1"/>
</dbReference>
<dbReference type="InterPro" id="IPR001789">
    <property type="entry name" value="Sig_transdc_resp-reg_receiver"/>
</dbReference>
<dbReference type="PANTHER" id="PTHR44591:SF3">
    <property type="entry name" value="RESPONSE REGULATORY DOMAIN-CONTAINING PROTEIN"/>
    <property type="match status" value="1"/>
</dbReference>
<feature type="domain" description="Response regulatory" evidence="3">
    <location>
        <begin position="3"/>
        <end position="119"/>
    </location>
</feature>
<dbReference type="Gene3D" id="3.40.50.2300">
    <property type="match status" value="1"/>
</dbReference>
<dbReference type="InterPro" id="IPR029787">
    <property type="entry name" value="Nucleotide_cyclase"/>
</dbReference>
<dbReference type="EMBL" id="JBHSRS010000001">
    <property type="protein sequence ID" value="MFC6279744.1"/>
    <property type="molecule type" value="Genomic_DNA"/>
</dbReference>
<dbReference type="SUPFAM" id="SSF52172">
    <property type="entry name" value="CheY-like"/>
    <property type="match status" value="1"/>
</dbReference>
<dbReference type="SUPFAM" id="SSF55073">
    <property type="entry name" value="Nucleotide cyclase"/>
    <property type="match status" value="1"/>
</dbReference>
<dbReference type="CDD" id="cd07302">
    <property type="entry name" value="CHD"/>
    <property type="match status" value="1"/>
</dbReference>
<dbReference type="InterPro" id="IPR011006">
    <property type="entry name" value="CheY-like_superfamily"/>
</dbReference>
<organism evidence="5 6">
    <name type="scientific">Polaromonas aquatica</name>
    <dbReference type="NCBI Taxonomy" id="332657"/>
    <lineage>
        <taxon>Bacteria</taxon>
        <taxon>Pseudomonadati</taxon>
        <taxon>Pseudomonadota</taxon>
        <taxon>Betaproteobacteria</taxon>
        <taxon>Burkholderiales</taxon>
        <taxon>Comamonadaceae</taxon>
        <taxon>Polaromonas</taxon>
    </lineage>
</organism>
<evidence type="ECO:0000259" key="4">
    <source>
        <dbReference type="PROSITE" id="PS50125"/>
    </source>
</evidence>
<dbReference type="InterPro" id="IPR050595">
    <property type="entry name" value="Bact_response_regulator"/>
</dbReference>
<comment type="caution">
    <text evidence="5">The sequence shown here is derived from an EMBL/GenBank/DDBJ whole genome shotgun (WGS) entry which is preliminary data.</text>
</comment>
<protein>
    <submittedName>
        <fullName evidence="5">Response regulator</fullName>
    </submittedName>
</protein>
<evidence type="ECO:0000259" key="3">
    <source>
        <dbReference type="PROSITE" id="PS50110"/>
    </source>
</evidence>
<dbReference type="InterPro" id="IPR001054">
    <property type="entry name" value="A/G_cyclase"/>
</dbReference>
<dbReference type="PROSITE" id="PS50125">
    <property type="entry name" value="GUANYLATE_CYCLASE_2"/>
    <property type="match status" value="1"/>
</dbReference>
<keyword evidence="6" id="KW-1185">Reference proteome</keyword>
<sequence length="371" mass="39883">MPLIVLMEDDAATRMLVASVLKKDGYDVLSSDNGADGLALVREHKPDLVISDIQMPVMDGFAMLQALRADPAIAEIPVILLTSLLERAHMRIGMTSGADDYITKPFRPGELREAASAQLNRREMRAVAQATAVEAAVTSALEEQKHQLARLYEQKLAAGLSEKWPESEGGTEDEKFASATVLFVDVLNYAALAEKLTTEELSETVRKFYNNAGDTVHLFGARHMQFVGEALLAVFVNSTDTLSVNHGLRAARAALGLVDAAKRVQKYLQAQFPHHKLPLFSVGVALHSGPVALAKLQDPLHGEIRILPVGDVVNATLLLQKQASNAGWTVVASVPMLRGITGAAQTGGRAMITLPGRTQPMDAAELLSLAV</sequence>
<keyword evidence="1 2" id="KW-0597">Phosphoprotein</keyword>
<evidence type="ECO:0000313" key="6">
    <source>
        <dbReference type="Proteomes" id="UP001596270"/>
    </source>
</evidence>
<evidence type="ECO:0000256" key="1">
    <source>
        <dbReference type="ARBA" id="ARBA00022553"/>
    </source>
</evidence>
<evidence type="ECO:0000313" key="5">
    <source>
        <dbReference type="EMBL" id="MFC6279744.1"/>
    </source>
</evidence>
<accession>A0ABW1TQE4</accession>
<evidence type="ECO:0000256" key="2">
    <source>
        <dbReference type="PROSITE-ProRule" id="PRU00169"/>
    </source>
</evidence>
<feature type="modified residue" description="4-aspartylphosphate" evidence="2">
    <location>
        <position position="52"/>
    </location>
</feature>